<feature type="domain" description="ApeA N-terminal" evidence="1">
    <location>
        <begin position="25"/>
        <end position="233"/>
    </location>
</feature>
<evidence type="ECO:0000259" key="1">
    <source>
        <dbReference type="Pfam" id="PF18862"/>
    </source>
</evidence>
<dbReference type="Pfam" id="PF18862">
    <property type="entry name" value="ApeA_NTD1"/>
    <property type="match status" value="1"/>
</dbReference>
<dbReference type="EMBL" id="BAAAHG010000024">
    <property type="protein sequence ID" value="GAA0916299.1"/>
    <property type="molecule type" value="Genomic_DNA"/>
</dbReference>
<accession>A0ABN1NTE2</accession>
<protein>
    <recommendedName>
        <fullName evidence="1">ApeA N-terminal domain-containing protein</fullName>
    </recommendedName>
</protein>
<sequence length="469" mass="52201">MAARRSIKFGESITGMLIDGIDETPYVAATLHLDESTGVQVEVPYMDIPGTSQFDATVQWFKSGKTPKNLVLTSLEGDVSLFDCRDSGNTTNYPRGIGIGKITPANLVLHRRDGDFHAPLKVKEMRSRIDGLIDWTRFGAINRTAEVDDENLVKKVTIEVASLHEVKWRQQSATMRLGSDWNIDPERNSVTVNETVSLTSSFDEPQSIDTHLAEHRKVAALLSFIFGCAIYFRRHDIRDPLFTGKTLNGRVVEQPFYQLISRSTVKESAKPEPSQGKLIRPLVDFKMMSPRGLECWAQKYDEWSRFIHPAVSALNRPGAILENLVVNAAMSMEAAGSLIGDVDGESATHSRGGRPTTATYMYRCLKKSGWEWSAICTSVTGLARAIANNYNTIKHFDRGQFPDPTETYLVSSVAALVVRMLAMRIARPDQGATELFGERIHDFDRLKDEFEAYGVIVDDTGKFVTPSGT</sequence>
<reference evidence="2 3" key="1">
    <citation type="journal article" date="2019" name="Int. J. Syst. Evol. Microbiol.">
        <title>The Global Catalogue of Microorganisms (GCM) 10K type strain sequencing project: providing services to taxonomists for standard genome sequencing and annotation.</title>
        <authorList>
            <consortium name="The Broad Institute Genomics Platform"/>
            <consortium name="The Broad Institute Genome Sequencing Center for Infectious Disease"/>
            <person name="Wu L."/>
            <person name="Ma J."/>
        </authorList>
    </citation>
    <scope>NUCLEOTIDE SEQUENCE [LARGE SCALE GENOMIC DNA]</scope>
    <source>
        <strain evidence="2 3">JCM 10673</strain>
    </source>
</reference>
<dbReference type="InterPro" id="IPR041223">
    <property type="entry name" value="ApeA_NTD"/>
</dbReference>
<keyword evidence="3" id="KW-1185">Reference proteome</keyword>
<dbReference type="Proteomes" id="UP001501005">
    <property type="component" value="Unassembled WGS sequence"/>
</dbReference>
<gene>
    <name evidence="2" type="ORF">GCM10009549_32500</name>
</gene>
<organism evidence="2 3">
    <name type="scientific">Streptomyces thermoalcalitolerans</name>
    <dbReference type="NCBI Taxonomy" id="65605"/>
    <lineage>
        <taxon>Bacteria</taxon>
        <taxon>Bacillati</taxon>
        <taxon>Actinomycetota</taxon>
        <taxon>Actinomycetes</taxon>
        <taxon>Kitasatosporales</taxon>
        <taxon>Streptomycetaceae</taxon>
        <taxon>Streptomyces</taxon>
    </lineage>
</organism>
<comment type="caution">
    <text evidence="2">The sequence shown here is derived from an EMBL/GenBank/DDBJ whole genome shotgun (WGS) entry which is preliminary data.</text>
</comment>
<evidence type="ECO:0000313" key="3">
    <source>
        <dbReference type="Proteomes" id="UP001501005"/>
    </source>
</evidence>
<name>A0ABN1NTE2_9ACTN</name>
<dbReference type="RefSeq" id="WP_344050253.1">
    <property type="nucleotide sequence ID" value="NZ_BAAAHG010000024.1"/>
</dbReference>
<evidence type="ECO:0000313" key="2">
    <source>
        <dbReference type="EMBL" id="GAA0916299.1"/>
    </source>
</evidence>
<proteinExistence type="predicted"/>